<dbReference type="Proteomes" id="UP001157126">
    <property type="component" value="Unassembled WGS sequence"/>
</dbReference>
<evidence type="ECO:0008006" key="3">
    <source>
        <dbReference type="Google" id="ProtNLM"/>
    </source>
</evidence>
<proteinExistence type="predicted"/>
<comment type="caution">
    <text evidence="1">The sequence shown here is derived from an EMBL/GenBank/DDBJ whole genome shotgun (WGS) entry which is preliminary data.</text>
</comment>
<dbReference type="RefSeq" id="WP_284303770.1">
    <property type="nucleotide sequence ID" value="NZ_BSUO01000001.1"/>
</dbReference>
<evidence type="ECO:0000313" key="1">
    <source>
        <dbReference type="EMBL" id="GMA39987.1"/>
    </source>
</evidence>
<dbReference type="EMBL" id="BSUO01000001">
    <property type="protein sequence ID" value="GMA39987.1"/>
    <property type="molecule type" value="Genomic_DNA"/>
</dbReference>
<evidence type="ECO:0000313" key="2">
    <source>
        <dbReference type="Proteomes" id="UP001157126"/>
    </source>
</evidence>
<sequence length="40" mass="4328">MEEALARLDAVAPEDLDAVLEAAEQVHGRLRDRLGRAGGR</sequence>
<keyword evidence="2" id="KW-1185">Reference proteome</keyword>
<gene>
    <name evidence="1" type="ORF">GCM10025883_20320</name>
</gene>
<protein>
    <recommendedName>
        <fullName evidence="3">MarR family transcriptional regulator</fullName>
    </recommendedName>
</protein>
<reference evidence="2" key="1">
    <citation type="journal article" date="2019" name="Int. J. Syst. Evol. Microbiol.">
        <title>The Global Catalogue of Microorganisms (GCM) 10K type strain sequencing project: providing services to taxonomists for standard genome sequencing and annotation.</title>
        <authorList>
            <consortium name="The Broad Institute Genomics Platform"/>
            <consortium name="The Broad Institute Genome Sequencing Center for Infectious Disease"/>
            <person name="Wu L."/>
            <person name="Ma J."/>
        </authorList>
    </citation>
    <scope>NUCLEOTIDE SEQUENCE [LARGE SCALE GENOMIC DNA]</scope>
    <source>
        <strain evidence="2">NBRC 113072</strain>
    </source>
</reference>
<name>A0ABQ6IPZ7_9MICO</name>
<organism evidence="1 2">
    <name type="scientific">Mobilicoccus caccae</name>
    <dbReference type="NCBI Taxonomy" id="1859295"/>
    <lineage>
        <taxon>Bacteria</taxon>
        <taxon>Bacillati</taxon>
        <taxon>Actinomycetota</taxon>
        <taxon>Actinomycetes</taxon>
        <taxon>Micrococcales</taxon>
        <taxon>Dermatophilaceae</taxon>
        <taxon>Mobilicoccus</taxon>
    </lineage>
</organism>
<accession>A0ABQ6IPZ7</accession>